<dbReference type="EMBL" id="RKST01000017">
    <property type="protein sequence ID" value="RUM96690.1"/>
    <property type="molecule type" value="Genomic_DNA"/>
</dbReference>
<dbReference type="GO" id="GO:0015658">
    <property type="term" value="F:branched-chain amino acid transmembrane transporter activity"/>
    <property type="evidence" value="ECO:0007669"/>
    <property type="project" value="InterPro"/>
</dbReference>
<keyword evidence="3 6" id="KW-0812">Transmembrane</keyword>
<evidence type="ECO:0000256" key="5">
    <source>
        <dbReference type="ARBA" id="ARBA00023136"/>
    </source>
</evidence>
<sequence length="320" mass="33166">MSARYSLLTYIAVAVGLGAIALAGNAFLIQAAIGVAISAILALSWDILSRTGQVSLGQSAFFGIGAYGSGLLTPQFGVVLGWVAGILLCAVAAILIGLVTLRLRRLYFTIATLSFGLSMQVLILVTPGITGGSTGIMPPVLMGGSPPAQLLLITGFLVVAAIVSDIFLSDRFRPAFFMIRSNPALAASSGVPVVATKIMAFAVSGMVAGVAGACYGGLYGYVIPEDVFTPNWSILPLAVSILGGMDTTLGPILGALVLRFLEEIARHYVGGVGYQVVYGAVIILFIVILPRGLVGGLRQLLRKLARRDAVPARSRSEAKA</sequence>
<proteinExistence type="predicted"/>
<feature type="transmembrane region" description="Helical" evidence="6">
    <location>
        <begin position="201"/>
        <end position="222"/>
    </location>
</feature>
<feature type="transmembrane region" description="Helical" evidence="6">
    <location>
        <begin position="149"/>
        <end position="168"/>
    </location>
</feature>
<evidence type="ECO:0000256" key="2">
    <source>
        <dbReference type="ARBA" id="ARBA00022475"/>
    </source>
</evidence>
<dbReference type="InterPro" id="IPR043428">
    <property type="entry name" value="LivM-like"/>
</dbReference>
<accession>A0A432V3L6</accession>
<evidence type="ECO:0000256" key="4">
    <source>
        <dbReference type="ARBA" id="ARBA00022989"/>
    </source>
</evidence>
<dbReference type="RefSeq" id="WP_128627744.1">
    <property type="nucleotide sequence ID" value="NZ_RKST01000017.1"/>
</dbReference>
<dbReference type="AlphaFoldDB" id="A0A432V3L6"/>
<evidence type="ECO:0000313" key="8">
    <source>
        <dbReference type="Proteomes" id="UP000281647"/>
    </source>
</evidence>
<keyword evidence="2" id="KW-1003">Cell membrane</keyword>
<feature type="transmembrane region" description="Helical" evidence="6">
    <location>
        <begin position="106"/>
        <end position="129"/>
    </location>
</feature>
<dbReference type="Pfam" id="PF02653">
    <property type="entry name" value="BPD_transp_2"/>
    <property type="match status" value="1"/>
</dbReference>
<organism evidence="7 8">
    <name type="scientific">Borborobacter arsenicus</name>
    <dbReference type="NCBI Taxonomy" id="1851146"/>
    <lineage>
        <taxon>Bacteria</taxon>
        <taxon>Pseudomonadati</taxon>
        <taxon>Pseudomonadota</taxon>
        <taxon>Alphaproteobacteria</taxon>
        <taxon>Hyphomicrobiales</taxon>
        <taxon>Phyllobacteriaceae</taxon>
        <taxon>Borborobacter</taxon>
    </lineage>
</organism>
<feature type="transmembrane region" description="Helical" evidence="6">
    <location>
        <begin position="234"/>
        <end position="256"/>
    </location>
</feature>
<dbReference type="Proteomes" id="UP000281647">
    <property type="component" value="Unassembled WGS sequence"/>
</dbReference>
<gene>
    <name evidence="7" type="ORF">EET67_17070</name>
</gene>
<evidence type="ECO:0000256" key="1">
    <source>
        <dbReference type="ARBA" id="ARBA00004651"/>
    </source>
</evidence>
<dbReference type="PANTHER" id="PTHR30482">
    <property type="entry name" value="HIGH-AFFINITY BRANCHED-CHAIN AMINO ACID TRANSPORT SYSTEM PERMEASE"/>
    <property type="match status" value="1"/>
</dbReference>
<keyword evidence="8" id="KW-1185">Reference proteome</keyword>
<reference evidence="7 8" key="1">
    <citation type="submission" date="2018-11" db="EMBL/GenBank/DDBJ databases">
        <title>Pseudaminobacter arsenicus sp. nov., an arsenic-resistant bacterium isolated from arsenic-rich aquifers.</title>
        <authorList>
            <person name="Mu Y."/>
        </authorList>
    </citation>
    <scope>NUCLEOTIDE SEQUENCE [LARGE SCALE GENOMIC DNA]</scope>
    <source>
        <strain evidence="7 8">CB3</strain>
    </source>
</reference>
<dbReference type="CDD" id="cd06581">
    <property type="entry name" value="TM_PBP1_LivM_like"/>
    <property type="match status" value="1"/>
</dbReference>
<feature type="transmembrane region" description="Helical" evidence="6">
    <location>
        <begin position="7"/>
        <end position="23"/>
    </location>
</feature>
<comment type="subcellular location">
    <subcellularLocation>
        <location evidence="1">Cell membrane</location>
        <topology evidence="1">Multi-pass membrane protein</topology>
    </subcellularLocation>
</comment>
<dbReference type="GO" id="GO:0005886">
    <property type="term" value="C:plasma membrane"/>
    <property type="evidence" value="ECO:0007669"/>
    <property type="project" value="UniProtKB-SubCell"/>
</dbReference>
<dbReference type="PANTHER" id="PTHR30482:SF20">
    <property type="entry name" value="HIGH-AFFINITY BRANCHED-CHAIN AMINO ACID TRANSPORT SYSTEM PERMEASE PROTEIN LIVM"/>
    <property type="match status" value="1"/>
</dbReference>
<keyword evidence="4 6" id="KW-1133">Transmembrane helix</keyword>
<keyword evidence="5 6" id="KW-0472">Membrane</keyword>
<dbReference type="InterPro" id="IPR001851">
    <property type="entry name" value="ABC_transp_permease"/>
</dbReference>
<feature type="transmembrane region" description="Helical" evidence="6">
    <location>
        <begin position="79"/>
        <end position="99"/>
    </location>
</feature>
<evidence type="ECO:0000256" key="6">
    <source>
        <dbReference type="SAM" id="Phobius"/>
    </source>
</evidence>
<dbReference type="OrthoDB" id="9804361at2"/>
<name>A0A432V3L6_9HYPH</name>
<comment type="caution">
    <text evidence="7">The sequence shown here is derived from an EMBL/GenBank/DDBJ whole genome shotgun (WGS) entry which is preliminary data.</text>
</comment>
<evidence type="ECO:0000256" key="3">
    <source>
        <dbReference type="ARBA" id="ARBA00022692"/>
    </source>
</evidence>
<protein>
    <submittedName>
        <fullName evidence="7">Branched-chain amino acid ABC transporter permease</fullName>
    </submittedName>
</protein>
<evidence type="ECO:0000313" key="7">
    <source>
        <dbReference type="EMBL" id="RUM96690.1"/>
    </source>
</evidence>
<feature type="transmembrane region" description="Helical" evidence="6">
    <location>
        <begin position="276"/>
        <end position="297"/>
    </location>
</feature>